<gene>
    <name evidence="1" type="ORF">F4X14_17890</name>
</gene>
<dbReference type="PIRSF" id="PIRSF015736">
    <property type="entry name" value="MI"/>
    <property type="match status" value="1"/>
</dbReference>
<name>A0A6B1DBS8_9CHLR</name>
<proteinExistence type="predicted"/>
<comment type="caution">
    <text evidence="1">The sequence shown here is derived from an EMBL/GenBank/DDBJ whole genome shotgun (WGS) entry which is preliminary data.</text>
</comment>
<dbReference type="PANTHER" id="PTHR40267:SF1">
    <property type="entry name" value="BLR3294 PROTEIN"/>
    <property type="match status" value="1"/>
</dbReference>
<accession>A0A6B1DBS8</accession>
<dbReference type="Gene3D" id="3.40.50.12500">
    <property type="match status" value="1"/>
</dbReference>
<dbReference type="PANTHER" id="PTHR40267">
    <property type="entry name" value="BLR3294 PROTEIN"/>
    <property type="match status" value="1"/>
</dbReference>
<dbReference type="EMBL" id="VXMH01000098">
    <property type="protein sequence ID" value="MYC96842.1"/>
    <property type="molecule type" value="Genomic_DNA"/>
</dbReference>
<dbReference type="Pfam" id="PF17645">
    <property type="entry name" value="Amdase"/>
    <property type="match status" value="1"/>
</dbReference>
<sequence length="245" mass="26208">MLRIGILYPLHSAEDDYPNMAARLEPPVEVAVVHTDAVDLHTVEDCRRTGDWDHLEPGAAELRTLDVDVCMWACTSGSFVYGLAGAEDQARQIGNYLEVPASSTSLSFVRAIQTLGITRVAVAATYPEALAAEFVGFLGEGGIQVVHLGSLGIWTAVEVGEVGGEEVIDFVQANDHADAEAILIPDTALHTVAFLSELDGAIGKPVLTANQVTMWEALRLGGQVRRQRGFGQLFAVAEEPAGVRE</sequence>
<dbReference type="AlphaFoldDB" id="A0A6B1DBS8"/>
<dbReference type="InterPro" id="IPR053714">
    <property type="entry name" value="Iso_Racemase_Enz_sf"/>
</dbReference>
<organism evidence="1">
    <name type="scientific">Caldilineaceae bacterium SB0661_bin_32</name>
    <dbReference type="NCBI Taxonomy" id="2605255"/>
    <lineage>
        <taxon>Bacteria</taxon>
        <taxon>Bacillati</taxon>
        <taxon>Chloroflexota</taxon>
        <taxon>Caldilineae</taxon>
        <taxon>Caldilineales</taxon>
        <taxon>Caldilineaceae</taxon>
    </lineage>
</organism>
<evidence type="ECO:0000313" key="1">
    <source>
        <dbReference type="EMBL" id="MYC96842.1"/>
    </source>
</evidence>
<dbReference type="InterPro" id="IPR026286">
    <property type="entry name" value="MaiA/AMDase"/>
</dbReference>
<reference evidence="1" key="1">
    <citation type="submission" date="2019-09" db="EMBL/GenBank/DDBJ databases">
        <title>Characterisation of the sponge microbiome using genome-centric metagenomics.</title>
        <authorList>
            <person name="Engelberts J.P."/>
            <person name="Robbins S.J."/>
            <person name="De Goeij J.M."/>
            <person name="Aranda M."/>
            <person name="Bell S.C."/>
            <person name="Webster N.S."/>
        </authorList>
    </citation>
    <scope>NUCLEOTIDE SEQUENCE</scope>
    <source>
        <strain evidence="1">SB0661_bin_32</strain>
    </source>
</reference>
<protein>
    <submittedName>
        <fullName evidence="1">Decarboxylase</fullName>
    </submittedName>
</protein>